<reference evidence="8 9" key="1">
    <citation type="submission" date="2016-11" db="EMBL/GenBank/DDBJ databases">
        <authorList>
            <person name="Jaros S."/>
            <person name="Januszkiewicz K."/>
            <person name="Wedrychowicz H."/>
        </authorList>
    </citation>
    <scope>NUCLEOTIDE SEQUENCE [LARGE SCALE GENOMIC DNA]</scope>
    <source>
        <strain evidence="8 9">DSM 6792</strain>
    </source>
</reference>
<protein>
    <submittedName>
        <fullName evidence="8">Transglycosylase associated protein</fullName>
    </submittedName>
</protein>
<name>A0A1M5NSC8_FLAJO</name>
<evidence type="ECO:0000256" key="7">
    <source>
        <dbReference type="SAM" id="Phobius"/>
    </source>
</evidence>
<evidence type="ECO:0000256" key="2">
    <source>
        <dbReference type="ARBA" id="ARBA00011006"/>
    </source>
</evidence>
<dbReference type="RefSeq" id="WP_012024429.1">
    <property type="nucleotide sequence ID" value="NZ_CP031763.1"/>
</dbReference>
<keyword evidence="5 7" id="KW-1133">Transmembrane helix</keyword>
<dbReference type="Pfam" id="PF04226">
    <property type="entry name" value="Transgly_assoc"/>
    <property type="match status" value="1"/>
</dbReference>
<keyword evidence="3" id="KW-1003">Cell membrane</keyword>
<dbReference type="PANTHER" id="PTHR33884">
    <property type="entry name" value="UPF0410 PROTEIN YMGE"/>
    <property type="match status" value="1"/>
</dbReference>
<evidence type="ECO:0000256" key="4">
    <source>
        <dbReference type="ARBA" id="ARBA00022692"/>
    </source>
</evidence>
<dbReference type="EMBL" id="FQWH01000005">
    <property type="protein sequence ID" value="SHG92451.1"/>
    <property type="molecule type" value="Genomic_DNA"/>
</dbReference>
<evidence type="ECO:0000256" key="3">
    <source>
        <dbReference type="ARBA" id="ARBA00022475"/>
    </source>
</evidence>
<evidence type="ECO:0000256" key="6">
    <source>
        <dbReference type="ARBA" id="ARBA00023136"/>
    </source>
</evidence>
<dbReference type="PANTHER" id="PTHR33884:SF3">
    <property type="entry name" value="UPF0410 PROTEIN YMGE"/>
    <property type="match status" value="1"/>
</dbReference>
<dbReference type="GeneID" id="31765271"/>
<gene>
    <name evidence="8" type="ORF">SAMN05444388_105110</name>
</gene>
<dbReference type="Proteomes" id="UP000184112">
    <property type="component" value="Unassembled WGS sequence"/>
</dbReference>
<dbReference type="AlphaFoldDB" id="A0A1M5NSC8"/>
<dbReference type="InterPro" id="IPR007341">
    <property type="entry name" value="Transgly_assoc"/>
</dbReference>
<keyword evidence="6 7" id="KW-0472">Membrane</keyword>
<keyword evidence="4 7" id="KW-0812">Transmembrane</keyword>
<feature type="transmembrane region" description="Helical" evidence="7">
    <location>
        <begin position="56"/>
        <end position="77"/>
    </location>
</feature>
<dbReference type="GO" id="GO:0005886">
    <property type="term" value="C:plasma membrane"/>
    <property type="evidence" value="ECO:0007669"/>
    <property type="project" value="UniProtKB-SubCell"/>
</dbReference>
<proteinExistence type="inferred from homology"/>
<evidence type="ECO:0000313" key="8">
    <source>
        <dbReference type="EMBL" id="SHG92451.1"/>
    </source>
</evidence>
<evidence type="ECO:0000313" key="9">
    <source>
        <dbReference type="Proteomes" id="UP000184112"/>
    </source>
</evidence>
<evidence type="ECO:0000256" key="1">
    <source>
        <dbReference type="ARBA" id="ARBA00004651"/>
    </source>
</evidence>
<sequence length="80" mass="8242">MSFLYFLLIGAISGWLAGQIWKGAGFGLIGNIIVGIIGGIFGGWLAGKLGIGGGGLLWQILIAVGGAWILLFIISLIKKA</sequence>
<feature type="transmembrane region" description="Helical" evidence="7">
    <location>
        <begin position="28"/>
        <end position="47"/>
    </location>
</feature>
<accession>A0A1M5NSC8</accession>
<comment type="similarity">
    <text evidence="2">Belongs to the UPF0410 family.</text>
</comment>
<evidence type="ECO:0000256" key="5">
    <source>
        <dbReference type="ARBA" id="ARBA00022989"/>
    </source>
</evidence>
<dbReference type="OMA" id="GGGWWFT"/>
<comment type="subcellular location">
    <subcellularLocation>
        <location evidence="1">Cell membrane</location>
        <topology evidence="1">Multi-pass membrane protein</topology>
    </subcellularLocation>
</comment>
<organism evidence="8 9">
    <name type="scientific">Flavobacterium johnsoniae</name>
    <name type="common">Cytophaga johnsonae</name>
    <dbReference type="NCBI Taxonomy" id="986"/>
    <lineage>
        <taxon>Bacteria</taxon>
        <taxon>Pseudomonadati</taxon>
        <taxon>Bacteroidota</taxon>
        <taxon>Flavobacteriia</taxon>
        <taxon>Flavobacteriales</taxon>
        <taxon>Flavobacteriaceae</taxon>
        <taxon>Flavobacterium</taxon>
    </lineage>
</organism>